<protein>
    <submittedName>
        <fullName evidence="2">Coat protein</fullName>
    </submittedName>
</protein>
<dbReference type="GeneID" id="29813135"/>
<dbReference type="EMBL" id="FQUB01000006">
    <property type="protein sequence ID" value="SHE48279.1"/>
    <property type="molecule type" value="Genomic_DNA"/>
</dbReference>
<dbReference type="Pfam" id="PF14071">
    <property type="entry name" value="YlbD_coat"/>
    <property type="match status" value="1"/>
</dbReference>
<dbReference type="InterPro" id="IPR025953">
    <property type="entry name" value="YlbD_coat"/>
</dbReference>
<reference evidence="2 3" key="1">
    <citation type="submission" date="2016-11" db="EMBL/GenBank/DDBJ databases">
        <authorList>
            <person name="Varghese N."/>
            <person name="Submissions S."/>
        </authorList>
    </citation>
    <scope>NUCLEOTIDE SEQUENCE [LARGE SCALE GENOMIC DNA]</scope>
    <source>
        <strain evidence="2 3">DSM 1</strain>
    </source>
</reference>
<accession>A0A8B4BQN0</accession>
<dbReference type="RefSeq" id="WP_013858947.1">
    <property type="nucleotide sequence ID" value="NZ_ALAS01000057.1"/>
</dbReference>
<name>A0A8B4BQN0_HEYCO</name>
<evidence type="ECO:0000313" key="2">
    <source>
        <dbReference type="EMBL" id="SHE48279.1"/>
    </source>
</evidence>
<organism evidence="2 3">
    <name type="scientific">Heyndrickxia coagulans DSM 1 = ATCC 7050</name>
    <dbReference type="NCBI Taxonomy" id="1121088"/>
    <lineage>
        <taxon>Bacteria</taxon>
        <taxon>Bacillati</taxon>
        <taxon>Bacillota</taxon>
        <taxon>Bacilli</taxon>
        <taxon>Bacillales</taxon>
        <taxon>Bacillaceae</taxon>
        <taxon>Heyndrickxia</taxon>
    </lineage>
</organism>
<dbReference type="Proteomes" id="UP000184029">
    <property type="component" value="Unassembled WGS sequence"/>
</dbReference>
<dbReference type="AlphaFoldDB" id="A0A8B4BQN0"/>
<keyword evidence="2" id="KW-0946">Virion</keyword>
<evidence type="ECO:0000256" key="1">
    <source>
        <dbReference type="SAM" id="MobiDB-lite"/>
    </source>
</evidence>
<evidence type="ECO:0000313" key="3">
    <source>
        <dbReference type="Proteomes" id="UP000184029"/>
    </source>
</evidence>
<keyword evidence="2" id="KW-0167">Capsid protein</keyword>
<gene>
    <name evidence="2" type="ORF">SAMN02745208_00402</name>
</gene>
<sequence>MGTKKLHPSVEKFKAFTKTHPLILKEVRGGKKSLQDFFEEWYILGEDDPVWEKYAAEGSGPKEKTGGKSSWLNQLGTMLENLDTAQVQGHLQHLTEAIAAVQNVITQFTGPQQAPQSRAPQPKGPFSFRKD</sequence>
<feature type="region of interest" description="Disordered" evidence="1">
    <location>
        <begin position="109"/>
        <end position="131"/>
    </location>
</feature>
<proteinExistence type="predicted"/>
<comment type="caution">
    <text evidence="2">The sequence shown here is derived from an EMBL/GenBank/DDBJ whole genome shotgun (WGS) entry which is preliminary data.</text>
</comment>
<dbReference type="KEGG" id="bcoa:BF29_34"/>
<feature type="compositionally biased region" description="Low complexity" evidence="1">
    <location>
        <begin position="111"/>
        <end position="121"/>
    </location>
</feature>